<feature type="transmembrane region" description="Helical" evidence="6">
    <location>
        <begin position="130"/>
        <end position="155"/>
    </location>
</feature>
<evidence type="ECO:0000313" key="8">
    <source>
        <dbReference type="Proteomes" id="UP001580391"/>
    </source>
</evidence>
<feature type="transmembrane region" description="Helical" evidence="6">
    <location>
        <begin position="93"/>
        <end position="110"/>
    </location>
</feature>
<keyword evidence="4 6" id="KW-1133">Transmembrane helix</keyword>
<dbReference type="Gene3D" id="1.20.120.1630">
    <property type="match status" value="1"/>
</dbReference>
<sequence>MSVDNMFTRIAYLIFALISYVIYLFAMTFFVFRLLDIDRFLKVMTFEFQVGIVGSICLDVMLVAMFGIPHSVMARAGFKEYCRRIVPSQMERSLYVLIASISLIVLSFLWQPIYFEIWSMKTNFGICAAYSIFLIGFILVVVSTFLIDHFGFFGLRQAWNFFTGTESSKGEFVTPSLYRFVRHPMMLGIILVLWSTPLMNVGHLILSVGMTFYIIIGTLFEERDLVRTFGEEYLQYKRVVPMFWPTLRGSKGSQKIKLEETI</sequence>
<accession>A0ABV5BSB1</accession>
<evidence type="ECO:0000256" key="6">
    <source>
        <dbReference type="SAM" id="Phobius"/>
    </source>
</evidence>
<evidence type="ECO:0000256" key="1">
    <source>
        <dbReference type="ARBA" id="ARBA00004127"/>
    </source>
</evidence>
<protein>
    <submittedName>
        <fullName evidence="7">Methyltransferase family protein</fullName>
        <ecNumber evidence="7">2.1.1.100</ecNumber>
        <ecNumber evidence="7">2.1.1.334</ecNumber>
    </submittedName>
</protein>
<name>A0ABV5BSB1_9LEPT</name>
<evidence type="ECO:0000313" key="7">
    <source>
        <dbReference type="EMBL" id="MFB5738217.1"/>
    </source>
</evidence>
<dbReference type="RefSeq" id="WP_375517587.1">
    <property type="nucleotide sequence ID" value="NZ_JBHILI010000013.1"/>
</dbReference>
<dbReference type="Pfam" id="PF04191">
    <property type="entry name" value="PEMT"/>
    <property type="match status" value="1"/>
</dbReference>
<keyword evidence="3 6" id="KW-0812">Transmembrane</keyword>
<keyword evidence="8" id="KW-1185">Reference proteome</keyword>
<dbReference type="EC" id="2.1.1.100" evidence="7"/>
<evidence type="ECO:0000256" key="4">
    <source>
        <dbReference type="ARBA" id="ARBA00022989"/>
    </source>
</evidence>
<evidence type="ECO:0000256" key="2">
    <source>
        <dbReference type="ARBA" id="ARBA00010631"/>
    </source>
</evidence>
<dbReference type="InterPro" id="IPR033580">
    <property type="entry name" value="Nurim-like"/>
</dbReference>
<keyword evidence="5 6" id="KW-0472">Membrane</keyword>
<gene>
    <name evidence="7" type="ORF">ACE5IX_16990</name>
</gene>
<dbReference type="InterPro" id="IPR007318">
    <property type="entry name" value="Phopholipid_MeTrfase"/>
</dbReference>
<feature type="transmembrane region" description="Helical" evidence="6">
    <location>
        <begin position="12"/>
        <end position="32"/>
    </location>
</feature>
<comment type="caution">
    <text evidence="7">The sequence shown here is derived from an EMBL/GenBank/DDBJ whole genome shotgun (WGS) entry which is preliminary data.</text>
</comment>
<dbReference type="Proteomes" id="UP001580391">
    <property type="component" value="Unassembled WGS sequence"/>
</dbReference>
<organism evidence="7 8">
    <name type="scientific">Leptospira wolffii</name>
    <dbReference type="NCBI Taxonomy" id="409998"/>
    <lineage>
        <taxon>Bacteria</taxon>
        <taxon>Pseudomonadati</taxon>
        <taxon>Spirochaetota</taxon>
        <taxon>Spirochaetia</taxon>
        <taxon>Leptospirales</taxon>
        <taxon>Leptospiraceae</taxon>
        <taxon>Leptospira</taxon>
    </lineage>
</organism>
<dbReference type="PANTHER" id="PTHR31040">
    <property type="entry name" value="NURIM"/>
    <property type="match status" value="1"/>
</dbReference>
<dbReference type="PANTHER" id="PTHR31040:SF1">
    <property type="entry name" value="NURIM"/>
    <property type="match status" value="1"/>
</dbReference>
<feature type="transmembrane region" description="Helical" evidence="6">
    <location>
        <begin position="52"/>
        <end position="72"/>
    </location>
</feature>
<dbReference type="EMBL" id="JBHILJ010000011">
    <property type="protein sequence ID" value="MFB5738217.1"/>
    <property type="molecule type" value="Genomic_DNA"/>
</dbReference>
<reference evidence="7 8" key="1">
    <citation type="submission" date="2024-09" db="EMBL/GenBank/DDBJ databases">
        <title>Taxonomic and Genotyping Characterization of Leptospira Strains isolated from Multiple Sources in Colombia highlights the importance of intermediate species.</title>
        <authorList>
            <person name="Torres Higuera L."/>
            <person name="Rojas Tapias D."/>
            <person name="Jimenez Velasquez S."/>
            <person name="Renjifo Ibanez C."/>
        </authorList>
    </citation>
    <scope>NUCLEOTIDE SEQUENCE [LARGE SCALE GENOMIC DNA]</scope>
    <source>
        <strain evidence="7 8">Lep080</strain>
    </source>
</reference>
<dbReference type="EC" id="2.1.1.334" evidence="7"/>
<keyword evidence="7" id="KW-0489">Methyltransferase</keyword>
<comment type="similarity">
    <text evidence="2">Belongs to the nurim family.</text>
</comment>
<evidence type="ECO:0000256" key="5">
    <source>
        <dbReference type="ARBA" id="ARBA00023136"/>
    </source>
</evidence>
<dbReference type="GO" id="GO:0004671">
    <property type="term" value="F:protein C-terminal S-isoprenylcysteine carboxyl O-methyltransferase activity"/>
    <property type="evidence" value="ECO:0007669"/>
    <property type="project" value="UniProtKB-EC"/>
</dbReference>
<proteinExistence type="inferred from homology"/>
<dbReference type="GO" id="GO:0032259">
    <property type="term" value="P:methylation"/>
    <property type="evidence" value="ECO:0007669"/>
    <property type="project" value="UniProtKB-KW"/>
</dbReference>
<keyword evidence="7" id="KW-0808">Transferase</keyword>
<evidence type="ECO:0000256" key="3">
    <source>
        <dbReference type="ARBA" id="ARBA00022692"/>
    </source>
</evidence>
<comment type="subcellular location">
    <subcellularLocation>
        <location evidence="1">Endomembrane system</location>
        <topology evidence="1">Multi-pass membrane protein</topology>
    </subcellularLocation>
</comment>